<dbReference type="AlphaFoldDB" id="A0AAV5SRS5"/>
<evidence type="ECO:0000256" key="1">
    <source>
        <dbReference type="SAM" id="MobiDB-lite"/>
    </source>
</evidence>
<evidence type="ECO:0008006" key="4">
    <source>
        <dbReference type="Google" id="ProtNLM"/>
    </source>
</evidence>
<accession>A0AAV5SRS5</accession>
<evidence type="ECO:0000313" key="2">
    <source>
        <dbReference type="EMBL" id="GMS84818.1"/>
    </source>
</evidence>
<protein>
    <recommendedName>
        <fullName evidence="4">Ubiquitin-like domain-containing protein</fullName>
    </recommendedName>
</protein>
<dbReference type="EMBL" id="BTSX01000002">
    <property type="protein sequence ID" value="GMS84818.1"/>
    <property type="molecule type" value="Genomic_DNA"/>
</dbReference>
<dbReference type="Gene3D" id="3.10.20.90">
    <property type="entry name" value="Phosphatidylinositol 3-kinase Catalytic Subunit, Chain A, domain 1"/>
    <property type="match status" value="1"/>
</dbReference>
<name>A0AAV5SRS5_9BILA</name>
<evidence type="ECO:0000313" key="3">
    <source>
        <dbReference type="Proteomes" id="UP001432027"/>
    </source>
</evidence>
<organism evidence="2 3">
    <name type="scientific">Pristionchus entomophagus</name>
    <dbReference type="NCBI Taxonomy" id="358040"/>
    <lineage>
        <taxon>Eukaryota</taxon>
        <taxon>Metazoa</taxon>
        <taxon>Ecdysozoa</taxon>
        <taxon>Nematoda</taxon>
        <taxon>Chromadorea</taxon>
        <taxon>Rhabditida</taxon>
        <taxon>Rhabditina</taxon>
        <taxon>Diplogasteromorpha</taxon>
        <taxon>Diplogasteroidea</taxon>
        <taxon>Neodiplogasteridae</taxon>
        <taxon>Pristionchus</taxon>
    </lineage>
</organism>
<sequence>GEVFLEVLWGHKHIFLETKESESARELRLMLGGIFGESEIKSATLVKTTSGKVALDDPVPPQWNAINESQSLADNGITSMKARPNDPFVVALLFPGEQVPSISSLSVPPPLPDSMRAPEDRPDMN</sequence>
<keyword evidence="3" id="KW-1185">Reference proteome</keyword>
<comment type="caution">
    <text evidence="2">The sequence shown here is derived from an EMBL/GenBank/DDBJ whole genome shotgun (WGS) entry which is preliminary data.</text>
</comment>
<feature type="compositionally biased region" description="Basic and acidic residues" evidence="1">
    <location>
        <begin position="116"/>
        <end position="125"/>
    </location>
</feature>
<gene>
    <name evidence="2" type="ORF">PENTCL1PPCAC_6993</name>
</gene>
<dbReference type="Proteomes" id="UP001432027">
    <property type="component" value="Unassembled WGS sequence"/>
</dbReference>
<feature type="non-terminal residue" evidence="2">
    <location>
        <position position="1"/>
    </location>
</feature>
<reference evidence="2" key="1">
    <citation type="submission" date="2023-10" db="EMBL/GenBank/DDBJ databases">
        <title>Genome assembly of Pristionchus species.</title>
        <authorList>
            <person name="Yoshida K."/>
            <person name="Sommer R.J."/>
        </authorList>
    </citation>
    <scope>NUCLEOTIDE SEQUENCE</scope>
    <source>
        <strain evidence="2">RS0144</strain>
    </source>
</reference>
<proteinExistence type="predicted"/>
<feature type="region of interest" description="Disordered" evidence="1">
    <location>
        <begin position="100"/>
        <end position="125"/>
    </location>
</feature>